<name>A0A1F4UDB4_UNCW3</name>
<reference evidence="1 2" key="1">
    <citation type="journal article" date="2016" name="Nat. Commun.">
        <title>Thousands of microbial genomes shed light on interconnected biogeochemical processes in an aquifer system.</title>
        <authorList>
            <person name="Anantharaman K."/>
            <person name="Brown C.T."/>
            <person name="Hug L.A."/>
            <person name="Sharon I."/>
            <person name="Castelle C.J."/>
            <person name="Probst A.J."/>
            <person name="Thomas B.C."/>
            <person name="Singh A."/>
            <person name="Wilkins M.J."/>
            <person name="Karaoz U."/>
            <person name="Brodie E.L."/>
            <person name="Williams K.H."/>
            <person name="Hubbard S.S."/>
            <person name="Banfield J.F."/>
        </authorList>
    </citation>
    <scope>NUCLEOTIDE SEQUENCE [LARGE SCALE GENOMIC DNA]</scope>
</reference>
<gene>
    <name evidence="1" type="ORF">A2Y85_00425</name>
</gene>
<protein>
    <submittedName>
        <fullName evidence="1">Uncharacterized protein</fullName>
    </submittedName>
</protein>
<accession>A0A1F4UDB4</accession>
<evidence type="ECO:0000313" key="1">
    <source>
        <dbReference type="EMBL" id="OGC42233.1"/>
    </source>
</evidence>
<proteinExistence type="predicted"/>
<organism evidence="1 2">
    <name type="scientific">candidate division WOR-3 bacterium RBG_13_43_14</name>
    <dbReference type="NCBI Taxonomy" id="1802590"/>
    <lineage>
        <taxon>Bacteria</taxon>
        <taxon>Bacteria division WOR-3</taxon>
    </lineage>
</organism>
<sequence>MAQDIIKKLEDKGLDAGFAVNNRGQVFCGRESVAMQSEIAQMATVIFETIGAVGDLSIDRIQIIGGSKGVIAEISKDKMLGTFLNGDDFDSVNSIFAVLEGLIDVEIQGEEAAKKPEPVVEEIEPVIDEVKKPAEKPVVKPIEKTVEKPEVAVEKQKVKLDAGILDTMKSILKDYVGDFSERIFNNQLKAQRIKSEELYDEDARRLIFALGKAAGMIIGPSKGRDMTNKLLAVLK</sequence>
<comment type="caution">
    <text evidence="1">The sequence shown here is derived from an EMBL/GenBank/DDBJ whole genome shotgun (WGS) entry which is preliminary data.</text>
</comment>
<dbReference type="AlphaFoldDB" id="A0A1F4UDB4"/>
<dbReference type="EMBL" id="MEUM01000076">
    <property type="protein sequence ID" value="OGC42233.1"/>
    <property type="molecule type" value="Genomic_DNA"/>
</dbReference>
<dbReference type="Proteomes" id="UP000177025">
    <property type="component" value="Unassembled WGS sequence"/>
</dbReference>
<evidence type="ECO:0000313" key="2">
    <source>
        <dbReference type="Proteomes" id="UP000177025"/>
    </source>
</evidence>